<dbReference type="Proteomes" id="UP000596276">
    <property type="component" value="Chromosome 7"/>
</dbReference>
<name>A0A7U2MXL0_ASPFN</name>
<dbReference type="EMBL" id="CP044617">
    <property type="protein sequence ID" value="QRD91747.1"/>
    <property type="molecule type" value="Genomic_DNA"/>
</dbReference>
<protein>
    <submittedName>
        <fullName evidence="1">Uncharacterized protein</fullName>
    </submittedName>
</protein>
<evidence type="ECO:0000313" key="2">
    <source>
        <dbReference type="Proteomes" id="UP000596276"/>
    </source>
</evidence>
<accession>A0A7U2MXL0</accession>
<evidence type="ECO:0000313" key="1">
    <source>
        <dbReference type="EMBL" id="QRD91747.1"/>
    </source>
</evidence>
<organism evidence="1 2">
    <name type="scientific">Aspergillus flavus (strain ATCC 200026 / FGSC A1120 / IAM 13836 / NRRL 3357 / JCM 12722 / SRRC 167)</name>
    <dbReference type="NCBI Taxonomy" id="332952"/>
    <lineage>
        <taxon>Eukaryota</taxon>
        <taxon>Fungi</taxon>
        <taxon>Dikarya</taxon>
        <taxon>Ascomycota</taxon>
        <taxon>Pezizomycotina</taxon>
        <taxon>Eurotiomycetes</taxon>
        <taxon>Eurotiomycetidae</taxon>
        <taxon>Eurotiales</taxon>
        <taxon>Aspergillaceae</taxon>
        <taxon>Aspergillus</taxon>
        <taxon>Aspergillus subgen. Circumdati</taxon>
    </lineage>
</organism>
<proteinExistence type="predicted"/>
<keyword evidence="2" id="KW-1185">Reference proteome</keyword>
<reference evidence="2" key="1">
    <citation type="journal article" date="2021" name="G3 (Bethesda)">
        <title>Chromosome assembled and annotated genome sequence of Aspergillus flavus NRRL 3357.</title>
        <authorList>
            <person name="Skerker J.M."/>
            <person name="Pianalto K.M."/>
            <person name="Mondo S.J."/>
            <person name="Yang K."/>
            <person name="Arkin A.P."/>
            <person name="Keller N.P."/>
            <person name="Grigoriev I.V."/>
            <person name="Louise Glass N.L."/>
        </authorList>
    </citation>
    <scope>NUCLEOTIDE SEQUENCE [LARGE SCALE GENOMIC DNA]</scope>
    <source>
        <strain evidence="2">ATCC 200026 / FGSC A1120 / IAM 13836 / NRRL 3357 / JCM 12722 / SRRC 167</strain>
    </source>
</reference>
<sequence>MRHIDNAHRSDCHRYISSLVGGEKQGWEYLIRATNRSFGDLRRGEIWALEVQMEDEIQRAETEGTG</sequence>
<gene>
    <name evidence="1" type="ORF">F9C07_2280954</name>
</gene>
<dbReference type="VEuPathDB" id="FungiDB:F9C07_2280954"/>
<dbReference type="AlphaFoldDB" id="A0A7U2MXL0"/>